<feature type="transmembrane region" description="Helical" evidence="7">
    <location>
        <begin position="95"/>
        <end position="115"/>
    </location>
</feature>
<proteinExistence type="predicted"/>
<evidence type="ECO:0000313" key="8">
    <source>
        <dbReference type="EMBL" id="HIX49067.1"/>
    </source>
</evidence>
<feature type="transmembrane region" description="Helical" evidence="7">
    <location>
        <begin position="359"/>
        <end position="377"/>
    </location>
</feature>
<comment type="subcellular location">
    <subcellularLocation>
        <location evidence="1">Cell membrane</location>
        <topology evidence="1">Multi-pass membrane protein</topology>
    </subcellularLocation>
</comment>
<dbReference type="GO" id="GO:0005886">
    <property type="term" value="C:plasma membrane"/>
    <property type="evidence" value="ECO:0007669"/>
    <property type="project" value="UniProtKB-SubCell"/>
</dbReference>
<keyword evidence="4 7" id="KW-0812">Transmembrane</keyword>
<keyword evidence="5 7" id="KW-1133">Transmembrane helix</keyword>
<keyword evidence="3" id="KW-1003">Cell membrane</keyword>
<organism evidence="8 9">
    <name type="scientific">Candidatus Mediterraneibacter caccavium</name>
    <dbReference type="NCBI Taxonomy" id="2838661"/>
    <lineage>
        <taxon>Bacteria</taxon>
        <taxon>Bacillati</taxon>
        <taxon>Bacillota</taxon>
        <taxon>Clostridia</taxon>
        <taxon>Lachnospirales</taxon>
        <taxon>Lachnospiraceae</taxon>
        <taxon>Mediterraneibacter</taxon>
    </lineage>
</organism>
<dbReference type="PIRSF" id="PIRSF006603">
    <property type="entry name" value="DinF"/>
    <property type="match status" value="1"/>
</dbReference>
<dbReference type="NCBIfam" id="TIGR00797">
    <property type="entry name" value="matE"/>
    <property type="match status" value="1"/>
</dbReference>
<evidence type="ECO:0000256" key="1">
    <source>
        <dbReference type="ARBA" id="ARBA00004651"/>
    </source>
</evidence>
<feature type="transmembrane region" description="Helical" evidence="7">
    <location>
        <begin position="319"/>
        <end position="339"/>
    </location>
</feature>
<feature type="transmembrane region" description="Helical" evidence="7">
    <location>
        <begin position="423"/>
        <end position="440"/>
    </location>
</feature>
<dbReference type="Proteomes" id="UP000824243">
    <property type="component" value="Unassembled WGS sequence"/>
</dbReference>
<feature type="transmembrane region" description="Helical" evidence="7">
    <location>
        <begin position="166"/>
        <end position="189"/>
    </location>
</feature>
<reference evidence="8" key="2">
    <citation type="submission" date="2021-04" db="EMBL/GenBank/DDBJ databases">
        <authorList>
            <person name="Gilroy R."/>
        </authorList>
    </citation>
    <scope>NUCLEOTIDE SEQUENCE</scope>
    <source>
        <strain evidence="8">ChiSjej5B23-15282</strain>
    </source>
</reference>
<dbReference type="PANTHER" id="PTHR43549:SF3">
    <property type="entry name" value="MULTIDRUG RESISTANCE PROTEIN YPNP-RELATED"/>
    <property type="match status" value="1"/>
</dbReference>
<dbReference type="AlphaFoldDB" id="A0A9D1VZG6"/>
<keyword evidence="2" id="KW-0813">Transport</keyword>
<feature type="transmembrane region" description="Helical" evidence="7">
    <location>
        <begin position="50"/>
        <end position="75"/>
    </location>
</feature>
<dbReference type="PANTHER" id="PTHR43549">
    <property type="entry name" value="MULTIDRUG RESISTANCE PROTEIN YPNP-RELATED"/>
    <property type="match status" value="1"/>
</dbReference>
<comment type="caution">
    <text evidence="8">The sequence shown here is derived from an EMBL/GenBank/DDBJ whole genome shotgun (WGS) entry which is preliminary data.</text>
</comment>
<sequence>MKAVQQDMTSGSPMKIILNFTFPIFLGNVFQQFYNMADAVIVGKFVGTGALAAVGSTGTIMFLIYGFVVGMTAGFTVLTAQKFGAGDMDAMRKTVAGASVLSLIIGAVLTAAFMLLMKPWLELMNTPEDIFRDAYSYIMIISAGILAQMLYNLLASILRALGNSRVPLYFLILSALLNIVLDLVLIIFFHMGTAGAAVATVISQGVSGLLCLVYIVKAVPALRLRREDWHLSGSLLGIQLRIGIPMALQYSITAIGTMMVQSSLNILGSTLVAAFTAASKIEQVVTQAYVAMGTTMATYGAQNMGAGNVARIRSGFKSCTIIGVIYSCAAAALVMTVGKYMTYLFVSEDVASIMGSVDIYLKCVGAFFIPLAVVNIYRNGIQGLGYGILPMMAGVAELAGRGIVAMIAAALKSYTGVCLASPAAWILASALLIGMYFYIVKIDIKKIFRGKNPEPNALGEVQ</sequence>
<evidence type="ECO:0000256" key="2">
    <source>
        <dbReference type="ARBA" id="ARBA00022448"/>
    </source>
</evidence>
<evidence type="ECO:0000313" key="9">
    <source>
        <dbReference type="Proteomes" id="UP000824243"/>
    </source>
</evidence>
<gene>
    <name evidence="8" type="ORF">H9981_08695</name>
</gene>
<protein>
    <submittedName>
        <fullName evidence="8">MATE family efflux transporter</fullName>
    </submittedName>
</protein>
<feature type="transmembrane region" description="Helical" evidence="7">
    <location>
        <begin position="195"/>
        <end position="216"/>
    </location>
</feature>
<dbReference type="EMBL" id="DXFA01000147">
    <property type="protein sequence ID" value="HIX49067.1"/>
    <property type="molecule type" value="Genomic_DNA"/>
</dbReference>
<dbReference type="InterPro" id="IPR002528">
    <property type="entry name" value="MATE_fam"/>
</dbReference>
<evidence type="ECO:0000256" key="4">
    <source>
        <dbReference type="ARBA" id="ARBA00022692"/>
    </source>
</evidence>
<evidence type="ECO:0000256" key="5">
    <source>
        <dbReference type="ARBA" id="ARBA00022989"/>
    </source>
</evidence>
<name>A0A9D1VZG6_9FIRM</name>
<dbReference type="CDD" id="cd13138">
    <property type="entry name" value="MATE_yoeA_like"/>
    <property type="match status" value="1"/>
</dbReference>
<evidence type="ECO:0000256" key="6">
    <source>
        <dbReference type="ARBA" id="ARBA00023136"/>
    </source>
</evidence>
<feature type="transmembrane region" description="Helical" evidence="7">
    <location>
        <begin position="12"/>
        <end position="30"/>
    </location>
</feature>
<accession>A0A9D1VZG6</accession>
<dbReference type="InterPro" id="IPR052031">
    <property type="entry name" value="Membrane_Transporter-Flippase"/>
</dbReference>
<dbReference type="Pfam" id="PF01554">
    <property type="entry name" value="MatE"/>
    <property type="match status" value="2"/>
</dbReference>
<reference evidence="8" key="1">
    <citation type="journal article" date="2021" name="PeerJ">
        <title>Extensive microbial diversity within the chicken gut microbiome revealed by metagenomics and culture.</title>
        <authorList>
            <person name="Gilroy R."/>
            <person name="Ravi A."/>
            <person name="Getino M."/>
            <person name="Pursley I."/>
            <person name="Horton D.L."/>
            <person name="Alikhan N.F."/>
            <person name="Baker D."/>
            <person name="Gharbi K."/>
            <person name="Hall N."/>
            <person name="Watson M."/>
            <person name="Adriaenssens E.M."/>
            <person name="Foster-Nyarko E."/>
            <person name="Jarju S."/>
            <person name="Secka A."/>
            <person name="Antonio M."/>
            <person name="Oren A."/>
            <person name="Chaudhuri R.R."/>
            <person name="La Ragione R."/>
            <person name="Hildebrand F."/>
            <person name="Pallen M.J."/>
        </authorList>
    </citation>
    <scope>NUCLEOTIDE SEQUENCE</scope>
    <source>
        <strain evidence="8">ChiSjej5B23-15282</strain>
    </source>
</reference>
<feature type="transmembrane region" description="Helical" evidence="7">
    <location>
        <begin position="135"/>
        <end position="154"/>
    </location>
</feature>
<dbReference type="InterPro" id="IPR048279">
    <property type="entry name" value="MdtK-like"/>
</dbReference>
<evidence type="ECO:0000256" key="3">
    <source>
        <dbReference type="ARBA" id="ARBA00022475"/>
    </source>
</evidence>
<dbReference type="GO" id="GO:0042910">
    <property type="term" value="F:xenobiotic transmembrane transporter activity"/>
    <property type="evidence" value="ECO:0007669"/>
    <property type="project" value="InterPro"/>
</dbReference>
<feature type="transmembrane region" description="Helical" evidence="7">
    <location>
        <begin position="389"/>
        <end position="411"/>
    </location>
</feature>
<dbReference type="GO" id="GO:0015297">
    <property type="term" value="F:antiporter activity"/>
    <property type="evidence" value="ECO:0007669"/>
    <property type="project" value="InterPro"/>
</dbReference>
<evidence type="ECO:0000256" key="7">
    <source>
        <dbReference type="SAM" id="Phobius"/>
    </source>
</evidence>
<keyword evidence="6 7" id="KW-0472">Membrane</keyword>